<protein>
    <submittedName>
        <fullName evidence="4">NUDIX domain-containing protein</fullName>
    </submittedName>
</protein>
<organism evidence="4 5">
    <name type="scientific">Bailinhaonella thermotolerans</name>
    <dbReference type="NCBI Taxonomy" id="1070861"/>
    <lineage>
        <taxon>Bacteria</taxon>
        <taxon>Bacillati</taxon>
        <taxon>Actinomycetota</taxon>
        <taxon>Actinomycetes</taxon>
        <taxon>Streptosporangiales</taxon>
        <taxon>Streptosporangiaceae</taxon>
        <taxon>Bailinhaonella</taxon>
    </lineage>
</organism>
<dbReference type="Gene3D" id="3.90.79.10">
    <property type="entry name" value="Nucleoside Triphosphate Pyrophosphohydrolase"/>
    <property type="match status" value="1"/>
</dbReference>
<keyword evidence="5" id="KW-1185">Reference proteome</keyword>
<dbReference type="PROSITE" id="PS51462">
    <property type="entry name" value="NUDIX"/>
    <property type="match status" value="1"/>
</dbReference>
<dbReference type="SUPFAM" id="SSF55811">
    <property type="entry name" value="Nudix"/>
    <property type="match status" value="1"/>
</dbReference>
<evidence type="ECO:0000256" key="2">
    <source>
        <dbReference type="ARBA" id="ARBA00022801"/>
    </source>
</evidence>
<name>A0A3A4ASM1_9ACTN</name>
<dbReference type="PANTHER" id="PTHR43046">
    <property type="entry name" value="GDP-MANNOSE MANNOSYL HYDROLASE"/>
    <property type="match status" value="1"/>
</dbReference>
<gene>
    <name evidence="4" type="ORF">D5H75_17730</name>
</gene>
<dbReference type="PANTHER" id="PTHR43046:SF2">
    <property type="entry name" value="8-OXO-DGTP DIPHOSPHATASE-RELATED"/>
    <property type="match status" value="1"/>
</dbReference>
<comment type="caution">
    <text evidence="4">The sequence shown here is derived from an EMBL/GenBank/DDBJ whole genome shotgun (WGS) entry which is preliminary data.</text>
</comment>
<dbReference type="Pfam" id="PF00293">
    <property type="entry name" value="NUDIX"/>
    <property type="match status" value="1"/>
</dbReference>
<evidence type="ECO:0000313" key="4">
    <source>
        <dbReference type="EMBL" id="RJL32231.1"/>
    </source>
</evidence>
<dbReference type="CDD" id="cd18877">
    <property type="entry name" value="NUDIX_Hydrolase"/>
    <property type="match status" value="1"/>
</dbReference>
<dbReference type="Proteomes" id="UP000265768">
    <property type="component" value="Unassembled WGS sequence"/>
</dbReference>
<dbReference type="InterPro" id="IPR020084">
    <property type="entry name" value="NUDIX_hydrolase_CS"/>
</dbReference>
<comment type="cofactor">
    <cofactor evidence="1">
        <name>Mg(2+)</name>
        <dbReference type="ChEBI" id="CHEBI:18420"/>
    </cofactor>
</comment>
<dbReference type="InterPro" id="IPR015797">
    <property type="entry name" value="NUDIX_hydrolase-like_dom_sf"/>
</dbReference>
<feature type="domain" description="Nudix hydrolase" evidence="3">
    <location>
        <begin position="20"/>
        <end position="150"/>
    </location>
</feature>
<keyword evidence="2" id="KW-0378">Hydrolase</keyword>
<accession>A0A3A4ASM1</accession>
<dbReference type="AlphaFoldDB" id="A0A3A4ASM1"/>
<dbReference type="EMBL" id="QZEY01000005">
    <property type="protein sequence ID" value="RJL32231.1"/>
    <property type="molecule type" value="Genomic_DNA"/>
</dbReference>
<evidence type="ECO:0000313" key="5">
    <source>
        <dbReference type="Proteomes" id="UP000265768"/>
    </source>
</evidence>
<dbReference type="GO" id="GO:0016787">
    <property type="term" value="F:hydrolase activity"/>
    <property type="evidence" value="ECO:0007669"/>
    <property type="project" value="UniProtKB-KW"/>
</dbReference>
<proteinExistence type="predicted"/>
<reference evidence="4 5" key="1">
    <citation type="submission" date="2018-09" db="EMBL/GenBank/DDBJ databases">
        <title>YIM 75507 draft genome.</title>
        <authorList>
            <person name="Tang S."/>
            <person name="Feng Y."/>
        </authorList>
    </citation>
    <scope>NUCLEOTIDE SEQUENCE [LARGE SCALE GENOMIC DNA]</scope>
    <source>
        <strain evidence="4 5">YIM 75507</strain>
    </source>
</reference>
<evidence type="ECO:0000256" key="1">
    <source>
        <dbReference type="ARBA" id="ARBA00001946"/>
    </source>
</evidence>
<dbReference type="OrthoDB" id="3404294at2"/>
<evidence type="ECO:0000259" key="3">
    <source>
        <dbReference type="PROSITE" id="PS51462"/>
    </source>
</evidence>
<dbReference type="InterPro" id="IPR000086">
    <property type="entry name" value="NUDIX_hydrolase_dom"/>
</dbReference>
<dbReference type="PROSITE" id="PS00893">
    <property type="entry name" value="NUDIX_BOX"/>
    <property type="match status" value="1"/>
</dbReference>
<sequence length="285" mass="30489">MAAKDGDGWAICERGHRHWGIHGASGLLIVHRSEGGDPHVLLQRRSWWSHHGGTWGLPGGARDSHETAVQTALREAFEEAGVDPGDIRVEGVYHDDHGGWAFETVIATAPVRLDAKPANSESSALEWIPVGEAAGMKLHPGFAETWPAVSGAIDPVLLVLDAANIVGSRADGWWKDRAGATARLLGQVSAQLEYGLRGLPGGTLERWYPRVTMIVEGAAKGVRPVGDVEVVAAEGSGDDTIVETVRAAKPWERVLVVTADRGLRERCAALGAEVIGPRWLLDQLT</sequence>